<reference evidence="2 3" key="1">
    <citation type="submission" date="2018-04" db="EMBL/GenBank/DDBJ databases">
        <title>The genome of golden apple snail Pomacea canaliculata provides insight into stress tolerance and invasive adaptation.</title>
        <authorList>
            <person name="Liu C."/>
            <person name="Liu B."/>
            <person name="Ren Y."/>
            <person name="Zhang Y."/>
            <person name="Wang H."/>
            <person name="Li S."/>
            <person name="Jiang F."/>
            <person name="Yin L."/>
            <person name="Zhang G."/>
            <person name="Qian W."/>
            <person name="Fan W."/>
        </authorList>
    </citation>
    <scope>NUCLEOTIDE SEQUENCE [LARGE SCALE GENOMIC DNA]</scope>
    <source>
        <strain evidence="2">SZHN2017</strain>
        <tissue evidence="2">Muscle</tissue>
    </source>
</reference>
<name>A0A2T7P460_POMCA</name>
<gene>
    <name evidence="2" type="ORF">C0Q70_10799</name>
</gene>
<organism evidence="2 3">
    <name type="scientific">Pomacea canaliculata</name>
    <name type="common">Golden apple snail</name>
    <dbReference type="NCBI Taxonomy" id="400727"/>
    <lineage>
        <taxon>Eukaryota</taxon>
        <taxon>Metazoa</taxon>
        <taxon>Spiralia</taxon>
        <taxon>Lophotrochozoa</taxon>
        <taxon>Mollusca</taxon>
        <taxon>Gastropoda</taxon>
        <taxon>Caenogastropoda</taxon>
        <taxon>Architaenioglossa</taxon>
        <taxon>Ampullarioidea</taxon>
        <taxon>Ampullariidae</taxon>
        <taxon>Pomacea</taxon>
    </lineage>
</organism>
<dbReference type="Proteomes" id="UP000245119">
    <property type="component" value="Linkage Group LG6"/>
</dbReference>
<evidence type="ECO:0000313" key="3">
    <source>
        <dbReference type="Proteomes" id="UP000245119"/>
    </source>
</evidence>
<evidence type="ECO:0000313" key="2">
    <source>
        <dbReference type="EMBL" id="PVD28212.1"/>
    </source>
</evidence>
<feature type="region of interest" description="Disordered" evidence="1">
    <location>
        <begin position="80"/>
        <end position="124"/>
    </location>
</feature>
<keyword evidence="3" id="KW-1185">Reference proteome</keyword>
<dbReference type="AlphaFoldDB" id="A0A2T7P460"/>
<comment type="caution">
    <text evidence="2">The sequence shown here is derived from an EMBL/GenBank/DDBJ whole genome shotgun (WGS) entry which is preliminary data.</text>
</comment>
<feature type="compositionally biased region" description="Basic and acidic residues" evidence="1">
    <location>
        <begin position="110"/>
        <end position="124"/>
    </location>
</feature>
<dbReference type="EMBL" id="PZQS01000006">
    <property type="protein sequence ID" value="PVD28212.1"/>
    <property type="molecule type" value="Genomic_DNA"/>
</dbReference>
<protein>
    <submittedName>
        <fullName evidence="2">Uncharacterized protein</fullName>
    </submittedName>
</protein>
<accession>A0A2T7P460</accession>
<sequence>MSRDGVEVDCGVVELRKPRVSRHWGESKTHRKCGETQIARSQRSQALDQLTGHQQNLRTPRVLSTTTTNVTTLYIKSGSHDISHHGNGRDYYYPHTHRQVRTHSITDSPNTKEREERRTVADRTDDTLVDNTILSGLALSSSSTSAVTSISPSD</sequence>
<proteinExistence type="predicted"/>
<evidence type="ECO:0000256" key="1">
    <source>
        <dbReference type="SAM" id="MobiDB-lite"/>
    </source>
</evidence>